<reference evidence="4" key="1">
    <citation type="submission" date="2016-10" db="EMBL/GenBank/DDBJ databases">
        <authorList>
            <person name="Varghese N."/>
            <person name="Submissions S."/>
        </authorList>
    </citation>
    <scope>NUCLEOTIDE SEQUENCE [LARGE SCALE GENOMIC DNA]</scope>
    <source>
        <strain evidence="4">IBRC-M 10761</strain>
    </source>
</reference>
<dbReference type="AlphaFoldDB" id="A0A1H6VJC2"/>
<keyword evidence="2" id="KW-0732">Signal</keyword>
<sequence>MNKILIIAVLVGATFVQAQAQRRGNQEVNPEQLAEKMTERMAEKLDLSEEQKEQVHALHLEEAQKRKAIWEERKGEREAMKAEREAFQEKIAAVLTPEQKETWESMKAENQEKMQERRRRSGPGTRDRQRPGSSGI</sequence>
<dbReference type="Proteomes" id="UP000199403">
    <property type="component" value="Unassembled WGS sequence"/>
</dbReference>
<name>A0A1H6VJC2_9BACT</name>
<accession>A0A1H6VJC2</accession>
<keyword evidence="4" id="KW-1185">Reference proteome</keyword>
<proteinExistence type="predicted"/>
<evidence type="ECO:0000256" key="2">
    <source>
        <dbReference type="SAM" id="SignalP"/>
    </source>
</evidence>
<dbReference type="EMBL" id="FNZH01000002">
    <property type="protein sequence ID" value="SEJ03064.1"/>
    <property type="molecule type" value="Genomic_DNA"/>
</dbReference>
<feature type="compositionally biased region" description="Basic and acidic residues" evidence="1">
    <location>
        <begin position="98"/>
        <end position="115"/>
    </location>
</feature>
<feature type="signal peptide" evidence="2">
    <location>
        <begin position="1"/>
        <end position="20"/>
    </location>
</feature>
<dbReference type="STRING" id="1416801.SAMN05192553_10231"/>
<evidence type="ECO:0000313" key="4">
    <source>
        <dbReference type="Proteomes" id="UP000199403"/>
    </source>
</evidence>
<gene>
    <name evidence="3" type="ORF">SAMN05192553_10231</name>
</gene>
<feature type="region of interest" description="Disordered" evidence="1">
    <location>
        <begin position="92"/>
        <end position="136"/>
    </location>
</feature>
<dbReference type="Gene3D" id="1.20.120.1490">
    <property type="match status" value="1"/>
</dbReference>
<dbReference type="RefSeq" id="WP_092170396.1">
    <property type="nucleotide sequence ID" value="NZ_FNZH01000002.1"/>
</dbReference>
<evidence type="ECO:0008006" key="5">
    <source>
        <dbReference type="Google" id="ProtNLM"/>
    </source>
</evidence>
<protein>
    <recommendedName>
        <fullName evidence="5">LTXXQ motif family protein</fullName>
    </recommendedName>
</protein>
<feature type="chain" id="PRO_5011679870" description="LTXXQ motif family protein" evidence="2">
    <location>
        <begin position="21"/>
        <end position="136"/>
    </location>
</feature>
<evidence type="ECO:0000313" key="3">
    <source>
        <dbReference type="EMBL" id="SEJ03064.1"/>
    </source>
</evidence>
<evidence type="ECO:0000256" key="1">
    <source>
        <dbReference type="SAM" id="MobiDB-lite"/>
    </source>
</evidence>
<dbReference type="OrthoDB" id="978077at2"/>
<organism evidence="3 4">
    <name type="scientific">Cyclobacterium xiamenense</name>
    <dbReference type="NCBI Taxonomy" id="1297121"/>
    <lineage>
        <taxon>Bacteria</taxon>
        <taxon>Pseudomonadati</taxon>
        <taxon>Bacteroidota</taxon>
        <taxon>Cytophagia</taxon>
        <taxon>Cytophagales</taxon>
        <taxon>Cyclobacteriaceae</taxon>
        <taxon>Cyclobacterium</taxon>
    </lineage>
</organism>